<dbReference type="InterPro" id="IPR025836">
    <property type="entry name" value="Zn_knuckle_CX2CX4HX4C"/>
</dbReference>
<name>A0ABD3CAS4_9LAMI</name>
<dbReference type="InterPro" id="IPR044730">
    <property type="entry name" value="RNase_H-like_dom_plant"/>
</dbReference>
<dbReference type="InterPro" id="IPR040256">
    <property type="entry name" value="At4g02000-like"/>
</dbReference>
<sequence>MLTNPLIKAWSPTVVNLSWTFRDHQMVIVRWPPDKAILDISLESTIFWVHLFGIPVAHINLHTATQIGNSIGKFIKADLNSSAQKWKKSVRIQVEININDPLINSLIVNGTDQFMVEIRYERLIDFCHKCGRLGHKSKFCGHVSPDGSDPDPDIYGPWMKYEASLIKNPAMTKFQLEKRRNSDVVHWKLSPQNQDLQPPAAGEKVGTIETLDTSDTTTKEREATHVHINSPIIKAKKAQRPFRVWFARNKLAHGFAAPSVQEITIAISREAKSHWLSLAQTGLGLDLSNKTWKPPPFDWIKVNVDAAFRDGCAQTGVVFRNCNGSIFHIASHKHHCQDPTSAESLAIMDACLELENTTFSNAIIESDCKNAITFIKVDALNCFWNASPIIERIRRFKKAWAQFRFLLCF</sequence>
<dbReference type="InterPro" id="IPR012337">
    <property type="entry name" value="RNaseH-like_sf"/>
</dbReference>
<dbReference type="Pfam" id="PF14392">
    <property type="entry name" value="zf-CCHC_4"/>
    <property type="match status" value="1"/>
</dbReference>
<dbReference type="PROSITE" id="PS50158">
    <property type="entry name" value="ZF_CCHC"/>
    <property type="match status" value="1"/>
</dbReference>
<dbReference type="GO" id="GO:0008270">
    <property type="term" value="F:zinc ion binding"/>
    <property type="evidence" value="ECO:0007669"/>
    <property type="project" value="UniProtKB-KW"/>
</dbReference>
<evidence type="ECO:0000313" key="4">
    <source>
        <dbReference type="Proteomes" id="UP001632038"/>
    </source>
</evidence>
<keyword evidence="1" id="KW-0863">Zinc-finger</keyword>
<keyword evidence="1" id="KW-0862">Zinc</keyword>
<feature type="domain" description="CCHC-type" evidence="2">
    <location>
        <begin position="127"/>
        <end position="140"/>
    </location>
</feature>
<dbReference type="Pfam" id="PF13456">
    <property type="entry name" value="RVT_3"/>
    <property type="match status" value="1"/>
</dbReference>
<reference evidence="4" key="1">
    <citation type="journal article" date="2024" name="IScience">
        <title>Strigolactones Initiate the Formation of Haustorium-like Structures in Castilleja.</title>
        <authorList>
            <person name="Buerger M."/>
            <person name="Peterson D."/>
            <person name="Chory J."/>
        </authorList>
    </citation>
    <scope>NUCLEOTIDE SEQUENCE [LARGE SCALE GENOMIC DNA]</scope>
</reference>
<evidence type="ECO:0000256" key="1">
    <source>
        <dbReference type="PROSITE-ProRule" id="PRU00047"/>
    </source>
</evidence>
<gene>
    <name evidence="3" type="ORF">CASFOL_029416</name>
</gene>
<dbReference type="CDD" id="cd06222">
    <property type="entry name" value="RNase_H_like"/>
    <property type="match status" value="1"/>
</dbReference>
<evidence type="ECO:0000259" key="2">
    <source>
        <dbReference type="PROSITE" id="PS50158"/>
    </source>
</evidence>
<dbReference type="InterPro" id="IPR001878">
    <property type="entry name" value="Znf_CCHC"/>
</dbReference>
<comment type="caution">
    <text evidence="3">The sequence shown here is derived from an EMBL/GenBank/DDBJ whole genome shotgun (WGS) entry which is preliminary data.</text>
</comment>
<dbReference type="Proteomes" id="UP001632038">
    <property type="component" value="Unassembled WGS sequence"/>
</dbReference>
<evidence type="ECO:0000313" key="3">
    <source>
        <dbReference type="EMBL" id="KAL3626673.1"/>
    </source>
</evidence>
<dbReference type="InterPro" id="IPR036397">
    <property type="entry name" value="RNaseH_sf"/>
</dbReference>
<keyword evidence="1" id="KW-0479">Metal-binding</keyword>
<dbReference type="AlphaFoldDB" id="A0ABD3CAS4"/>
<dbReference type="PANTHER" id="PTHR31286">
    <property type="entry name" value="GLYCINE-RICH CELL WALL STRUCTURAL PROTEIN 1.8-LIKE"/>
    <property type="match status" value="1"/>
</dbReference>
<keyword evidence="4" id="KW-1185">Reference proteome</keyword>
<dbReference type="InterPro" id="IPR002156">
    <property type="entry name" value="RNaseH_domain"/>
</dbReference>
<protein>
    <recommendedName>
        <fullName evidence="2">CCHC-type domain-containing protein</fullName>
    </recommendedName>
</protein>
<dbReference type="Gene3D" id="3.30.420.10">
    <property type="entry name" value="Ribonuclease H-like superfamily/Ribonuclease H"/>
    <property type="match status" value="1"/>
</dbReference>
<accession>A0ABD3CAS4</accession>
<dbReference type="PANTHER" id="PTHR31286:SF178">
    <property type="entry name" value="DUF4283 DOMAIN-CONTAINING PROTEIN"/>
    <property type="match status" value="1"/>
</dbReference>
<dbReference type="EMBL" id="JAVIJP010000046">
    <property type="protein sequence ID" value="KAL3626673.1"/>
    <property type="molecule type" value="Genomic_DNA"/>
</dbReference>
<dbReference type="SUPFAM" id="SSF53098">
    <property type="entry name" value="Ribonuclease H-like"/>
    <property type="match status" value="1"/>
</dbReference>
<proteinExistence type="predicted"/>
<organism evidence="3 4">
    <name type="scientific">Castilleja foliolosa</name>
    <dbReference type="NCBI Taxonomy" id="1961234"/>
    <lineage>
        <taxon>Eukaryota</taxon>
        <taxon>Viridiplantae</taxon>
        <taxon>Streptophyta</taxon>
        <taxon>Embryophyta</taxon>
        <taxon>Tracheophyta</taxon>
        <taxon>Spermatophyta</taxon>
        <taxon>Magnoliopsida</taxon>
        <taxon>eudicotyledons</taxon>
        <taxon>Gunneridae</taxon>
        <taxon>Pentapetalae</taxon>
        <taxon>asterids</taxon>
        <taxon>lamiids</taxon>
        <taxon>Lamiales</taxon>
        <taxon>Orobanchaceae</taxon>
        <taxon>Pedicularideae</taxon>
        <taxon>Castillejinae</taxon>
        <taxon>Castilleja</taxon>
    </lineage>
</organism>